<feature type="compositionally biased region" description="Basic residues" evidence="1">
    <location>
        <begin position="186"/>
        <end position="210"/>
    </location>
</feature>
<feature type="compositionally biased region" description="Basic and acidic residues" evidence="1">
    <location>
        <begin position="152"/>
        <end position="165"/>
    </location>
</feature>
<dbReference type="Proteomes" id="UP001295423">
    <property type="component" value="Unassembled WGS sequence"/>
</dbReference>
<gene>
    <name evidence="2" type="ORF">CYCCA115_LOCUS11641</name>
</gene>
<reference evidence="2" key="1">
    <citation type="submission" date="2023-08" db="EMBL/GenBank/DDBJ databases">
        <authorList>
            <person name="Audoor S."/>
            <person name="Bilcke G."/>
        </authorList>
    </citation>
    <scope>NUCLEOTIDE SEQUENCE</scope>
</reference>
<keyword evidence="3" id="KW-1185">Reference proteome</keyword>
<evidence type="ECO:0000256" key="1">
    <source>
        <dbReference type="SAM" id="MobiDB-lite"/>
    </source>
</evidence>
<evidence type="ECO:0000313" key="3">
    <source>
        <dbReference type="Proteomes" id="UP001295423"/>
    </source>
</evidence>
<accession>A0AAD2FPM7</accession>
<feature type="region of interest" description="Disordered" evidence="1">
    <location>
        <begin position="1"/>
        <end position="42"/>
    </location>
</feature>
<organism evidence="2 3">
    <name type="scientific">Cylindrotheca closterium</name>
    <dbReference type="NCBI Taxonomy" id="2856"/>
    <lineage>
        <taxon>Eukaryota</taxon>
        <taxon>Sar</taxon>
        <taxon>Stramenopiles</taxon>
        <taxon>Ochrophyta</taxon>
        <taxon>Bacillariophyta</taxon>
        <taxon>Bacillariophyceae</taxon>
        <taxon>Bacillariophycidae</taxon>
        <taxon>Bacillariales</taxon>
        <taxon>Bacillariaceae</taxon>
        <taxon>Cylindrotheca</taxon>
    </lineage>
</organism>
<evidence type="ECO:0000313" key="2">
    <source>
        <dbReference type="EMBL" id="CAJ1948487.1"/>
    </source>
</evidence>
<feature type="compositionally biased region" description="Basic and acidic residues" evidence="1">
    <location>
        <begin position="104"/>
        <end position="126"/>
    </location>
</feature>
<feature type="compositionally biased region" description="Basic and acidic residues" evidence="1">
    <location>
        <begin position="211"/>
        <end position="227"/>
    </location>
</feature>
<sequence>MAGSKVHLPRKAKKNAQVKNACQPLTAGKHMEALKEGREKGLGSDWRAAYNSSRDVVVWICPNTGKAYDRMSKALHGEKNKGSSASELSSKNEGKRLQMPPAEDAFRSHAKNDSQKDDSLVSEKKSHPTQRQLKIGATTDSKKAKSTFRLKRQLDEAFDSNDKGTTRKKSKSSSMNNDDSPLRVSPTKKKRGPGRPPKLKKKGRGRPRKVAIHDQDRTITGDFETKEASLSPTAAPKRMTAPEVVADDDKMSGGDSKASPSSP</sequence>
<proteinExistence type="predicted"/>
<feature type="compositionally biased region" description="Basic and acidic residues" evidence="1">
    <location>
        <begin position="72"/>
        <end position="81"/>
    </location>
</feature>
<dbReference type="EMBL" id="CAKOGP040001747">
    <property type="protein sequence ID" value="CAJ1948487.1"/>
    <property type="molecule type" value="Genomic_DNA"/>
</dbReference>
<protein>
    <submittedName>
        <fullName evidence="2">Uncharacterized protein</fullName>
    </submittedName>
</protein>
<feature type="compositionally biased region" description="Basic and acidic residues" evidence="1">
    <location>
        <begin position="29"/>
        <end position="42"/>
    </location>
</feature>
<comment type="caution">
    <text evidence="2">The sequence shown here is derived from an EMBL/GenBank/DDBJ whole genome shotgun (WGS) entry which is preliminary data.</text>
</comment>
<name>A0AAD2FPM7_9STRA</name>
<dbReference type="AlphaFoldDB" id="A0AAD2FPM7"/>
<feature type="compositionally biased region" description="Basic residues" evidence="1">
    <location>
        <begin position="7"/>
        <end position="16"/>
    </location>
</feature>
<feature type="region of interest" description="Disordered" evidence="1">
    <location>
        <begin position="72"/>
        <end position="263"/>
    </location>
</feature>